<sequence length="430" mass="49601">MGYKCSECGQKTFYCKSCNSVHFRDNFAHWTSDDLNIDVLIQNSQLNAQFRNEFIEWIEYSNLENIKFIAHGGFGDVYEAIWKDGPICDGYVKPLWNINKSKWNRDNRKKVAIKKFRNMTSVSAEFLNEVKNSLSLNNIHYLNHIYGVTHDPQNGEYAIVIEFNNGGSLRELIKKNYSILNWELIIKIFNEISLGLTSIHASNYYHKDFHSGNILNSVHDSTINTVISDFGLCCSVDQHSADKAIYGVLPFVAPEVLCGGEFTKAADIYGFGILMSEIISGEPPFIDRDYDLHLALDICKGKRPLIPEYTPEPYAALMKLCLDPVPTNRPTAGKLCTQFNYWIYEKEIKEEFSQEREDMWKARLTELAINPRPMKKSQNLLTSKRFDDSKHLSQLLETKDNGIKPDDIYHTRQKTNVTRKNRKIHIICRL</sequence>
<dbReference type="AlphaFoldDB" id="A0A8H3R4I3"/>
<evidence type="ECO:0000259" key="5">
    <source>
        <dbReference type="PROSITE" id="PS50011"/>
    </source>
</evidence>
<name>A0A8H3R4I3_9GLOM</name>
<dbReference type="GO" id="GO:0005524">
    <property type="term" value="F:ATP binding"/>
    <property type="evidence" value="ECO:0007669"/>
    <property type="project" value="UniProtKB-KW"/>
</dbReference>
<dbReference type="EMBL" id="BLAL01000285">
    <property type="protein sequence ID" value="GES99769.1"/>
    <property type="molecule type" value="Genomic_DNA"/>
</dbReference>
<gene>
    <name evidence="6" type="ORF">RCL2_002625300</name>
</gene>
<dbReference type="SUPFAM" id="SSF56112">
    <property type="entry name" value="Protein kinase-like (PK-like)"/>
    <property type="match status" value="1"/>
</dbReference>
<keyword evidence="3 6" id="KW-0418">Kinase</keyword>
<dbReference type="InterPro" id="IPR001245">
    <property type="entry name" value="Ser-Thr/Tyr_kinase_cat_dom"/>
</dbReference>
<dbReference type="InterPro" id="IPR011009">
    <property type="entry name" value="Kinase-like_dom_sf"/>
</dbReference>
<evidence type="ECO:0000256" key="4">
    <source>
        <dbReference type="ARBA" id="ARBA00022840"/>
    </source>
</evidence>
<comment type="caution">
    <text evidence="6">The sequence shown here is derived from an EMBL/GenBank/DDBJ whole genome shotgun (WGS) entry which is preliminary data.</text>
</comment>
<evidence type="ECO:0000256" key="1">
    <source>
        <dbReference type="ARBA" id="ARBA00022679"/>
    </source>
</evidence>
<dbReference type="PANTHER" id="PTHR44329">
    <property type="entry name" value="SERINE/THREONINE-PROTEIN KINASE TNNI3K-RELATED"/>
    <property type="match status" value="1"/>
</dbReference>
<proteinExistence type="predicted"/>
<evidence type="ECO:0000313" key="6">
    <source>
        <dbReference type="EMBL" id="GES99769.1"/>
    </source>
</evidence>
<keyword evidence="4" id="KW-0067">ATP-binding</keyword>
<dbReference type="GO" id="GO:0004674">
    <property type="term" value="F:protein serine/threonine kinase activity"/>
    <property type="evidence" value="ECO:0007669"/>
    <property type="project" value="TreeGrafter"/>
</dbReference>
<dbReference type="InterPro" id="IPR000719">
    <property type="entry name" value="Prot_kinase_dom"/>
</dbReference>
<accession>A0A8H3R4I3</accession>
<dbReference type="Gene3D" id="1.10.510.10">
    <property type="entry name" value="Transferase(Phosphotransferase) domain 1"/>
    <property type="match status" value="1"/>
</dbReference>
<reference evidence="6" key="1">
    <citation type="submission" date="2019-10" db="EMBL/GenBank/DDBJ databases">
        <title>Conservation and host-specific expression of non-tandemly repeated heterogenous ribosome RNA gene in arbuscular mycorrhizal fungi.</title>
        <authorList>
            <person name="Maeda T."/>
            <person name="Kobayashi Y."/>
            <person name="Nakagawa T."/>
            <person name="Ezawa T."/>
            <person name="Yamaguchi K."/>
            <person name="Bino T."/>
            <person name="Nishimoto Y."/>
            <person name="Shigenobu S."/>
            <person name="Kawaguchi M."/>
        </authorList>
    </citation>
    <scope>NUCLEOTIDE SEQUENCE</scope>
    <source>
        <strain evidence="6">HR1</strain>
    </source>
</reference>
<dbReference type="InterPro" id="IPR051681">
    <property type="entry name" value="Ser/Thr_Kinases-Pseudokinases"/>
</dbReference>
<dbReference type="OrthoDB" id="2437857at2759"/>
<dbReference type="Pfam" id="PF07714">
    <property type="entry name" value="PK_Tyr_Ser-Thr"/>
    <property type="match status" value="1"/>
</dbReference>
<evidence type="ECO:0000256" key="2">
    <source>
        <dbReference type="ARBA" id="ARBA00022741"/>
    </source>
</evidence>
<dbReference type="Proteomes" id="UP000615446">
    <property type="component" value="Unassembled WGS sequence"/>
</dbReference>
<feature type="domain" description="Protein kinase" evidence="5">
    <location>
        <begin position="63"/>
        <end position="343"/>
    </location>
</feature>
<evidence type="ECO:0000256" key="3">
    <source>
        <dbReference type="ARBA" id="ARBA00022777"/>
    </source>
</evidence>
<evidence type="ECO:0000313" key="7">
    <source>
        <dbReference type="Proteomes" id="UP000615446"/>
    </source>
</evidence>
<keyword evidence="1" id="KW-0808">Transferase</keyword>
<organism evidence="6 7">
    <name type="scientific">Rhizophagus clarus</name>
    <dbReference type="NCBI Taxonomy" id="94130"/>
    <lineage>
        <taxon>Eukaryota</taxon>
        <taxon>Fungi</taxon>
        <taxon>Fungi incertae sedis</taxon>
        <taxon>Mucoromycota</taxon>
        <taxon>Glomeromycotina</taxon>
        <taxon>Glomeromycetes</taxon>
        <taxon>Glomerales</taxon>
        <taxon>Glomeraceae</taxon>
        <taxon>Rhizophagus</taxon>
    </lineage>
</organism>
<keyword evidence="2" id="KW-0547">Nucleotide-binding</keyword>
<dbReference type="PANTHER" id="PTHR44329:SF288">
    <property type="entry name" value="MITOGEN-ACTIVATED PROTEIN KINASE KINASE KINASE 20"/>
    <property type="match status" value="1"/>
</dbReference>
<dbReference type="PROSITE" id="PS50011">
    <property type="entry name" value="PROTEIN_KINASE_DOM"/>
    <property type="match status" value="1"/>
</dbReference>
<protein>
    <submittedName>
        <fullName evidence="6">Kinase-like domain-containing protein</fullName>
    </submittedName>
</protein>